<organism evidence="2 3">
    <name type="scientific">Durusdinium trenchii</name>
    <dbReference type="NCBI Taxonomy" id="1381693"/>
    <lineage>
        <taxon>Eukaryota</taxon>
        <taxon>Sar</taxon>
        <taxon>Alveolata</taxon>
        <taxon>Dinophyceae</taxon>
        <taxon>Suessiales</taxon>
        <taxon>Symbiodiniaceae</taxon>
        <taxon>Durusdinium</taxon>
    </lineage>
</organism>
<name>A0ABP0PK96_9DINO</name>
<comment type="caution">
    <text evidence="2">The sequence shown here is derived from an EMBL/GenBank/DDBJ whole genome shotgun (WGS) entry which is preliminary data.</text>
</comment>
<evidence type="ECO:0000313" key="3">
    <source>
        <dbReference type="Proteomes" id="UP001642484"/>
    </source>
</evidence>
<feature type="non-terminal residue" evidence="2">
    <location>
        <position position="244"/>
    </location>
</feature>
<dbReference type="EMBL" id="CAXAMN010023150">
    <property type="protein sequence ID" value="CAK9075572.1"/>
    <property type="molecule type" value="Genomic_DNA"/>
</dbReference>
<dbReference type="InterPro" id="IPR014710">
    <property type="entry name" value="RmlC-like_jellyroll"/>
</dbReference>
<dbReference type="PROSITE" id="PS50042">
    <property type="entry name" value="CNMP_BINDING_3"/>
    <property type="match status" value="1"/>
</dbReference>
<accession>A0ABP0PK96</accession>
<dbReference type="SUPFAM" id="SSF51206">
    <property type="entry name" value="cAMP-binding domain-like"/>
    <property type="match status" value="2"/>
</dbReference>
<dbReference type="InterPro" id="IPR000595">
    <property type="entry name" value="cNMP-bd_dom"/>
</dbReference>
<evidence type="ECO:0000259" key="1">
    <source>
        <dbReference type="PROSITE" id="PS50042"/>
    </source>
</evidence>
<protein>
    <recommendedName>
        <fullName evidence="1">Cyclic nucleotide-binding domain-containing protein</fullName>
    </recommendedName>
</protein>
<dbReference type="Proteomes" id="UP001642484">
    <property type="component" value="Unassembled WGS sequence"/>
</dbReference>
<evidence type="ECO:0000313" key="2">
    <source>
        <dbReference type="EMBL" id="CAK9075572.1"/>
    </source>
</evidence>
<dbReference type="Gene3D" id="2.60.120.10">
    <property type="entry name" value="Jelly Rolls"/>
    <property type="match status" value="2"/>
</dbReference>
<proteinExistence type="predicted"/>
<feature type="domain" description="Cyclic nucleotide-binding" evidence="1">
    <location>
        <begin position="24"/>
        <end position="130"/>
    </location>
</feature>
<sequence length="244" mass="27222">MAEIAKRNDGPYSAAQRPEADSLLLNALRRDSFTSVLDDLDLRQIAQKMEVRQVSGVLFEEGAAADLVFVLQEGCLDVSTCGRHLHVLGRGTCAGTFGVLRKVYLHTLTTLPGSSATVWSTNTEYIRRLLDQWCARHDAENRKLIDRIHLFDFLPEKQKARLSELPVRVQAFQAGDRVCSEGDCMSVISVVKTGRLSGLKVAEDRESPEDGARRIHAKYLPGDVMYAGCSLPQRRQLPLRQTLE</sequence>
<dbReference type="InterPro" id="IPR018490">
    <property type="entry name" value="cNMP-bd_dom_sf"/>
</dbReference>
<reference evidence="2 3" key="1">
    <citation type="submission" date="2024-02" db="EMBL/GenBank/DDBJ databases">
        <authorList>
            <person name="Chen Y."/>
            <person name="Shah S."/>
            <person name="Dougan E. K."/>
            <person name="Thang M."/>
            <person name="Chan C."/>
        </authorList>
    </citation>
    <scope>NUCLEOTIDE SEQUENCE [LARGE SCALE GENOMIC DNA]</scope>
</reference>
<keyword evidence="3" id="KW-1185">Reference proteome</keyword>
<gene>
    <name evidence="2" type="ORF">CCMP2556_LOCUS37214</name>
</gene>